<evidence type="ECO:0000313" key="3">
    <source>
        <dbReference type="EMBL" id="AYD75925.1"/>
    </source>
</evidence>
<dbReference type="InterPro" id="IPR057696">
    <property type="entry name" value="DUF7936"/>
</dbReference>
<feature type="domain" description="DUF7936" evidence="1">
    <location>
        <begin position="3"/>
        <end position="106"/>
    </location>
</feature>
<reference evidence="3" key="1">
    <citation type="submission" date="2018-01" db="EMBL/GenBank/DDBJ databases">
        <title>A diatom virus reveals a new lineage of giant single stranded DNA viruses originating from double stranded DNA phage.</title>
        <authorList>
            <person name="Carlson M.C.G."/>
            <person name="Frischkorn K.R."/>
            <person name="Brumfield S."/>
            <person name="Rocap G."/>
        </authorList>
    </citation>
    <scope>NUCLEOTIDE SEQUENCE</scope>
    <source>
        <strain evidence="3">PmDNAV1</strain>
    </source>
</reference>
<sequence>MVVTHTWDILSLEYADAEGLPKVVNQVNWVCFSDDGVGHTWSNDSPPVRFTAPNRDGFADYDTLAKADVLGWLGADFIAAVEAVNEAAIQKLIEAEATSTGVGVPW</sequence>
<evidence type="ECO:0000313" key="2">
    <source>
        <dbReference type="EMBL" id="AYD75917.1"/>
    </source>
</evidence>
<accession>A0A678W305</accession>
<evidence type="ECO:0000259" key="1">
    <source>
        <dbReference type="Pfam" id="PF25590"/>
    </source>
</evidence>
<name>A0A678W305_9VIRU</name>
<organism evidence="3">
    <name type="scientific">Pseudo-nitzschia multiseries DNA virus</name>
    <dbReference type="NCBI Taxonomy" id="2364897"/>
    <lineage>
        <taxon>Viruses</taxon>
    </lineage>
</organism>
<dbReference type="Pfam" id="PF25590">
    <property type="entry name" value="DUF7936"/>
    <property type="match status" value="1"/>
</dbReference>
<gene>
    <name evidence="2" type="ORF">PmDNAV1_gp33</name>
    <name evidence="3" type="ORF">PmDNAV1_gp41</name>
</gene>
<protein>
    <recommendedName>
        <fullName evidence="1">DUF7936 domain-containing protein</fullName>
    </recommendedName>
</protein>
<dbReference type="EMBL" id="MG841150">
    <property type="protein sequence ID" value="AYD75925.1"/>
    <property type="molecule type" value="Genomic_DNA"/>
</dbReference>
<dbReference type="EMBL" id="MG841150">
    <property type="protein sequence ID" value="AYD75917.1"/>
    <property type="molecule type" value="Genomic_DNA"/>
</dbReference>
<proteinExistence type="predicted"/>